<evidence type="ECO:0000313" key="5">
    <source>
        <dbReference type="Proteomes" id="UP000094112"/>
    </source>
</evidence>
<dbReference type="InterPro" id="IPR045913">
    <property type="entry name" value="TBC20/Gyp8-like"/>
</dbReference>
<dbReference type="PANTHER" id="PTHR20913:SF7">
    <property type="entry name" value="RE60063P"/>
    <property type="match status" value="1"/>
</dbReference>
<feature type="domain" description="Rab-GAP TBC" evidence="3">
    <location>
        <begin position="56"/>
        <end position="244"/>
    </location>
</feature>
<dbReference type="Gene3D" id="1.10.472.80">
    <property type="entry name" value="Ypt/Rab-GAP domain of gyp1p, domain 3"/>
    <property type="match status" value="1"/>
</dbReference>
<dbReference type="GeneID" id="30198831"/>
<keyword evidence="1" id="KW-0343">GTPase activation</keyword>
<keyword evidence="2" id="KW-1133">Transmembrane helix</keyword>
<dbReference type="Pfam" id="PF00566">
    <property type="entry name" value="RabGAP-TBC"/>
    <property type="match status" value="1"/>
</dbReference>
<dbReference type="SUPFAM" id="SSF47923">
    <property type="entry name" value="Ypt/Rab-GAP domain of gyp1p"/>
    <property type="match status" value="1"/>
</dbReference>
<dbReference type="InterPro" id="IPR000195">
    <property type="entry name" value="Rab-GAP-TBC_dom"/>
</dbReference>
<sequence>MRVETLDWDTISLKLENSINDPKINQRNLKESSLSTAVEMQDYKILQYLTKTKGGLITSEFRKVIWPVLLGVEHLEDEVEPDWRLLPQHKDEDQVGLDVERSFVYYPQNIPSTDKRKLKDDLRSIITRVLRTYPELSYYQGYHDICTVFLLVFEDDLELCFKVLSIFTLVHLRDFMMPNIDVTLKMLKLIPELTSKIDEDLYNDLIMGNLEPFYGLSPIITLFSHDITEFSTICQIFDLIIANGSIGVTIYIYVCLLSNKKDKIFE</sequence>
<dbReference type="RefSeq" id="XP_019039728.1">
    <property type="nucleotide sequence ID" value="XM_019181585.1"/>
</dbReference>
<dbReference type="Proteomes" id="UP000094112">
    <property type="component" value="Unassembled WGS sequence"/>
</dbReference>
<dbReference type="GO" id="GO:0005096">
    <property type="term" value="F:GTPase activator activity"/>
    <property type="evidence" value="ECO:0007669"/>
    <property type="project" value="UniProtKB-KW"/>
</dbReference>
<dbReference type="EMBL" id="KV454209">
    <property type="protein sequence ID" value="ODQ60521.1"/>
    <property type="molecule type" value="Genomic_DNA"/>
</dbReference>
<dbReference type="SMART" id="SM00164">
    <property type="entry name" value="TBC"/>
    <property type="match status" value="1"/>
</dbReference>
<dbReference type="OrthoDB" id="206700at2759"/>
<keyword evidence="2" id="KW-0472">Membrane</keyword>
<dbReference type="STRING" id="683960.A0A1E3P4W9"/>
<evidence type="ECO:0000259" key="3">
    <source>
        <dbReference type="PROSITE" id="PS50086"/>
    </source>
</evidence>
<feature type="transmembrane region" description="Helical" evidence="2">
    <location>
        <begin position="236"/>
        <end position="256"/>
    </location>
</feature>
<dbReference type="PROSITE" id="PS50086">
    <property type="entry name" value="TBC_RABGAP"/>
    <property type="match status" value="1"/>
</dbReference>
<dbReference type="GO" id="GO:0006888">
    <property type="term" value="P:endoplasmic reticulum to Golgi vesicle-mediated transport"/>
    <property type="evidence" value="ECO:0007669"/>
    <property type="project" value="TreeGrafter"/>
</dbReference>
<organism evidence="4 5">
    <name type="scientific">Wickerhamomyces anomalus (strain ATCC 58044 / CBS 1984 / NCYC 433 / NRRL Y-366-8)</name>
    <name type="common">Yeast</name>
    <name type="synonym">Hansenula anomala</name>
    <dbReference type="NCBI Taxonomy" id="683960"/>
    <lineage>
        <taxon>Eukaryota</taxon>
        <taxon>Fungi</taxon>
        <taxon>Dikarya</taxon>
        <taxon>Ascomycota</taxon>
        <taxon>Saccharomycotina</taxon>
        <taxon>Saccharomycetes</taxon>
        <taxon>Phaffomycetales</taxon>
        <taxon>Wickerhamomycetaceae</taxon>
        <taxon>Wickerhamomyces</taxon>
    </lineage>
</organism>
<gene>
    <name evidence="4" type="ORF">WICANDRAFT_29186</name>
</gene>
<keyword evidence="5" id="KW-1185">Reference proteome</keyword>
<dbReference type="GO" id="GO:0005789">
    <property type="term" value="C:endoplasmic reticulum membrane"/>
    <property type="evidence" value="ECO:0007669"/>
    <property type="project" value="TreeGrafter"/>
</dbReference>
<dbReference type="InterPro" id="IPR035969">
    <property type="entry name" value="Rab-GAP_TBC_sf"/>
</dbReference>
<proteinExistence type="predicted"/>
<dbReference type="PANTHER" id="PTHR20913">
    <property type="entry name" value="TBC1 DOMAIN FAMILY MEMBER 20/GTPASE"/>
    <property type="match status" value="1"/>
</dbReference>
<keyword evidence="2" id="KW-0812">Transmembrane</keyword>
<accession>A0A1E3P4W9</accession>
<evidence type="ECO:0000313" key="4">
    <source>
        <dbReference type="EMBL" id="ODQ60521.1"/>
    </source>
</evidence>
<evidence type="ECO:0000256" key="1">
    <source>
        <dbReference type="ARBA" id="ARBA00022468"/>
    </source>
</evidence>
<protein>
    <recommendedName>
        <fullName evidence="3">Rab-GAP TBC domain-containing protein</fullName>
    </recommendedName>
</protein>
<reference evidence="4 5" key="1">
    <citation type="journal article" date="2016" name="Proc. Natl. Acad. Sci. U.S.A.">
        <title>Comparative genomics of biotechnologically important yeasts.</title>
        <authorList>
            <person name="Riley R."/>
            <person name="Haridas S."/>
            <person name="Wolfe K.H."/>
            <person name="Lopes M.R."/>
            <person name="Hittinger C.T."/>
            <person name="Goeker M."/>
            <person name="Salamov A.A."/>
            <person name="Wisecaver J.H."/>
            <person name="Long T.M."/>
            <person name="Calvey C.H."/>
            <person name="Aerts A.L."/>
            <person name="Barry K.W."/>
            <person name="Choi C."/>
            <person name="Clum A."/>
            <person name="Coughlan A.Y."/>
            <person name="Deshpande S."/>
            <person name="Douglass A.P."/>
            <person name="Hanson S.J."/>
            <person name="Klenk H.-P."/>
            <person name="LaButti K.M."/>
            <person name="Lapidus A."/>
            <person name="Lindquist E.A."/>
            <person name="Lipzen A.M."/>
            <person name="Meier-Kolthoff J.P."/>
            <person name="Ohm R.A."/>
            <person name="Otillar R.P."/>
            <person name="Pangilinan J.L."/>
            <person name="Peng Y."/>
            <person name="Rokas A."/>
            <person name="Rosa C.A."/>
            <person name="Scheuner C."/>
            <person name="Sibirny A.A."/>
            <person name="Slot J.C."/>
            <person name="Stielow J.B."/>
            <person name="Sun H."/>
            <person name="Kurtzman C.P."/>
            <person name="Blackwell M."/>
            <person name="Grigoriev I.V."/>
            <person name="Jeffries T.W."/>
        </authorList>
    </citation>
    <scope>NUCLEOTIDE SEQUENCE [LARGE SCALE GENOMIC DNA]</scope>
    <source>
        <strain evidence="5">ATCC 58044 / CBS 1984 / NCYC 433 / NRRL Y-366-8</strain>
    </source>
</reference>
<name>A0A1E3P4W9_WICAA</name>
<evidence type="ECO:0000256" key="2">
    <source>
        <dbReference type="SAM" id="Phobius"/>
    </source>
</evidence>
<feature type="non-terminal residue" evidence="4">
    <location>
        <position position="266"/>
    </location>
</feature>
<dbReference type="Gene3D" id="1.10.8.1310">
    <property type="match status" value="1"/>
</dbReference>
<dbReference type="AlphaFoldDB" id="A0A1E3P4W9"/>